<keyword evidence="6" id="KW-1185">Reference proteome</keyword>
<proteinExistence type="predicted"/>
<dbReference type="EMBL" id="CP136594">
    <property type="protein sequence ID" value="WOE75438.1"/>
    <property type="molecule type" value="Genomic_DNA"/>
</dbReference>
<keyword evidence="1 3" id="KW-0238">DNA-binding</keyword>
<organism evidence="5 6">
    <name type="scientific">Alterisphingorhabdus coralli</name>
    <dbReference type="NCBI Taxonomy" id="3071408"/>
    <lineage>
        <taxon>Bacteria</taxon>
        <taxon>Pseudomonadati</taxon>
        <taxon>Pseudomonadota</taxon>
        <taxon>Alphaproteobacteria</taxon>
        <taxon>Sphingomonadales</taxon>
        <taxon>Sphingomonadaceae</taxon>
        <taxon>Alterisphingorhabdus (ex Yan et al. 2024)</taxon>
    </lineage>
</organism>
<dbReference type="GO" id="GO:0000160">
    <property type="term" value="P:phosphorelay signal transduction system"/>
    <property type="evidence" value="ECO:0007669"/>
    <property type="project" value="InterPro"/>
</dbReference>
<dbReference type="Pfam" id="PF13432">
    <property type="entry name" value="TPR_16"/>
    <property type="match status" value="1"/>
</dbReference>
<evidence type="ECO:0000256" key="3">
    <source>
        <dbReference type="PROSITE-ProRule" id="PRU01091"/>
    </source>
</evidence>
<dbReference type="CDD" id="cd00383">
    <property type="entry name" value="trans_reg_C"/>
    <property type="match status" value="1"/>
</dbReference>
<dbReference type="SMART" id="SM00862">
    <property type="entry name" value="Trans_reg_C"/>
    <property type="match status" value="1"/>
</dbReference>
<evidence type="ECO:0000256" key="2">
    <source>
        <dbReference type="PROSITE-ProRule" id="PRU00339"/>
    </source>
</evidence>
<evidence type="ECO:0000313" key="5">
    <source>
        <dbReference type="EMBL" id="WOE75438.1"/>
    </source>
</evidence>
<dbReference type="InterPro" id="IPR001867">
    <property type="entry name" value="OmpR/PhoB-type_DNA-bd"/>
</dbReference>
<dbReference type="PROSITE" id="PS50005">
    <property type="entry name" value="TPR"/>
    <property type="match status" value="1"/>
</dbReference>
<dbReference type="InterPro" id="IPR036388">
    <property type="entry name" value="WH-like_DNA-bd_sf"/>
</dbReference>
<dbReference type="PROSITE" id="PS51755">
    <property type="entry name" value="OMPR_PHOB"/>
    <property type="match status" value="1"/>
</dbReference>
<dbReference type="SUPFAM" id="SSF46894">
    <property type="entry name" value="C-terminal effector domain of the bipartite response regulators"/>
    <property type="match status" value="1"/>
</dbReference>
<dbReference type="InterPro" id="IPR019734">
    <property type="entry name" value="TPR_rpt"/>
</dbReference>
<dbReference type="SUPFAM" id="SSF48452">
    <property type="entry name" value="TPR-like"/>
    <property type="match status" value="1"/>
</dbReference>
<reference evidence="5 6" key="1">
    <citation type="submission" date="2023-10" db="EMBL/GenBank/DDBJ databases">
        <title>Complete genome sequence of a Sphingomonadaceae bacterium.</title>
        <authorList>
            <person name="Yan C."/>
        </authorList>
    </citation>
    <scope>NUCLEOTIDE SEQUENCE [LARGE SCALE GENOMIC DNA]</scope>
    <source>
        <strain evidence="5 6">SCSIO 66989</strain>
    </source>
</reference>
<dbReference type="Gene3D" id="1.25.40.10">
    <property type="entry name" value="Tetratricopeptide repeat domain"/>
    <property type="match status" value="1"/>
</dbReference>
<evidence type="ECO:0000259" key="4">
    <source>
        <dbReference type="PROSITE" id="PS51755"/>
    </source>
</evidence>
<keyword evidence="2" id="KW-0802">TPR repeat</keyword>
<dbReference type="InterPro" id="IPR011990">
    <property type="entry name" value="TPR-like_helical_dom_sf"/>
</dbReference>
<gene>
    <name evidence="5" type="ORF">RB602_01615</name>
</gene>
<feature type="DNA-binding region" description="OmpR/PhoB-type" evidence="3">
    <location>
        <begin position="1"/>
        <end position="97"/>
    </location>
</feature>
<feature type="domain" description="OmpR/PhoB-type" evidence="4">
    <location>
        <begin position="1"/>
        <end position="97"/>
    </location>
</feature>
<dbReference type="GO" id="GO:0006355">
    <property type="term" value="P:regulation of DNA-templated transcription"/>
    <property type="evidence" value="ECO:0007669"/>
    <property type="project" value="InterPro"/>
</dbReference>
<dbReference type="GO" id="GO:0003677">
    <property type="term" value="F:DNA binding"/>
    <property type="evidence" value="ECO:0007669"/>
    <property type="project" value="UniProtKB-UniRule"/>
</dbReference>
<sequence>MRYRFHEFEFSPINRELRRKGDIVALPATVRAMLAHLIDNRHRVCTREELAKAAWPDHLVADHTLTARLSDLRRALASAKRPNPVRTVYGKGVQFVGEVELDSARITLADRAEEAAGQKEQTRGRPSIAVLPFKQSSGSPEQVAVSDALPDDIISELTNLRWLFVIARGSTFRFPSYQHSLTEIGRELQVRYCLSGEVRDEGDKLRITVELAETVGETILWRDSFTTKITGAHELRQEIVSRIASELDRRITDHEIAQARLKNPNSLDAWGVYHNGLAKVLGHNTQNLDGALADFSRCIEFDPRFARGYTGLVHTRWLRTLQLELDQKAAELTGMIEAAKQAEQIDPGDPSVLVSMGRASWFTGRIDTAKDQFRHALKVAPSSTAALTNLAGLHMLLGEAEASIDANSEAIALSPLDPNMHTWLATQMGALLQLGRAEEAIEHAERAIASPKAIMPTYAMALLTYHQADHKERGMELADQLKQMKPEFSVVEISRKMPMLQRFKDAFDEAFSEFGLDA</sequence>
<protein>
    <submittedName>
        <fullName evidence="5">Winged helix-turn-helix domain-containing protein</fullName>
    </submittedName>
</protein>
<dbReference type="PANTHER" id="PTHR12558:SF13">
    <property type="entry name" value="CELL DIVISION CYCLE PROTEIN 27 HOMOLOG"/>
    <property type="match status" value="1"/>
</dbReference>
<dbReference type="RefSeq" id="WP_317082345.1">
    <property type="nucleotide sequence ID" value="NZ_CP136594.1"/>
</dbReference>
<dbReference type="Pfam" id="PF00486">
    <property type="entry name" value="Trans_reg_C"/>
    <property type="match status" value="1"/>
</dbReference>
<dbReference type="Proteomes" id="UP001302429">
    <property type="component" value="Chromosome"/>
</dbReference>
<dbReference type="SMART" id="SM00028">
    <property type="entry name" value="TPR"/>
    <property type="match status" value="3"/>
</dbReference>
<dbReference type="KEGG" id="acoa:RB602_01615"/>
<evidence type="ECO:0000256" key="1">
    <source>
        <dbReference type="ARBA" id="ARBA00023125"/>
    </source>
</evidence>
<dbReference type="InterPro" id="IPR016032">
    <property type="entry name" value="Sig_transdc_resp-reg_C-effctor"/>
</dbReference>
<feature type="repeat" description="TPR" evidence="2">
    <location>
        <begin position="350"/>
        <end position="383"/>
    </location>
</feature>
<evidence type="ECO:0000313" key="6">
    <source>
        <dbReference type="Proteomes" id="UP001302429"/>
    </source>
</evidence>
<dbReference type="AlphaFoldDB" id="A0AA97I1I7"/>
<dbReference type="Gene3D" id="3.40.50.10070">
    <property type="entry name" value="TolB, N-terminal domain"/>
    <property type="match status" value="1"/>
</dbReference>
<dbReference type="PANTHER" id="PTHR12558">
    <property type="entry name" value="CELL DIVISION CYCLE 16,23,27"/>
    <property type="match status" value="1"/>
</dbReference>
<accession>A0AA97I1I7</accession>
<name>A0AA97I1I7_9SPHN</name>
<dbReference type="Gene3D" id="1.10.10.10">
    <property type="entry name" value="Winged helix-like DNA-binding domain superfamily/Winged helix DNA-binding domain"/>
    <property type="match status" value="1"/>
</dbReference>